<dbReference type="InterPro" id="IPR015947">
    <property type="entry name" value="PUA-like_sf"/>
</dbReference>
<dbReference type="RefSeq" id="WP_278491414.1">
    <property type="nucleotide sequence ID" value="NZ_JACCQJ010000001.1"/>
</dbReference>
<dbReference type="SUPFAM" id="SSF88697">
    <property type="entry name" value="PUA domain-like"/>
    <property type="match status" value="1"/>
</dbReference>
<evidence type="ECO:0000313" key="1">
    <source>
        <dbReference type="EMBL" id="MBG0768306.1"/>
    </source>
</evidence>
<evidence type="ECO:0000313" key="2">
    <source>
        <dbReference type="Proteomes" id="UP000714405"/>
    </source>
</evidence>
<name>A0A8T3VUQ7_METMI</name>
<dbReference type="Proteomes" id="UP000714405">
    <property type="component" value="Unassembled WGS sequence"/>
</dbReference>
<reference evidence="1" key="1">
    <citation type="submission" date="2020-07" db="EMBL/GenBank/DDBJ databases">
        <title>Severe corrosion of carbon steel in oil field produced water can be linked to methanogenic archaea containing a special type of NiFe hydrogenase.</title>
        <authorList>
            <person name="Lahme S."/>
            <person name="Mand J."/>
            <person name="Longwell J."/>
            <person name="Smith R."/>
            <person name="Enning D."/>
        </authorList>
    </citation>
    <scope>NUCLEOTIDE SEQUENCE</scope>
    <source>
        <strain evidence="1">MIC098Bin5</strain>
    </source>
</reference>
<protein>
    <submittedName>
        <fullName evidence="1">Uncharacterized protein</fullName>
    </submittedName>
</protein>
<sequence>MTYTDLKRVLHSKNNIIIRNLFEGDIDDTVYIYHGYSVQKLMARFTIKKIICDVPVILWKKTKENNSFSKHEFRQYCKELKPYLGIYIKDLEIFQQPIDPHDVFENFKVPCNYCKLTGRCGIFKLLRSSKIKIKNDDSLDPYFEWHNE</sequence>
<gene>
    <name evidence="1" type="ORF">H0S71_00155</name>
</gene>
<dbReference type="Gene3D" id="2.30.130.30">
    <property type="entry name" value="Hypothetical protein"/>
    <property type="match status" value="1"/>
</dbReference>
<organism evidence="1 2">
    <name type="scientific">Methanococcus maripaludis</name>
    <name type="common">Methanococcus deltae</name>
    <dbReference type="NCBI Taxonomy" id="39152"/>
    <lineage>
        <taxon>Archaea</taxon>
        <taxon>Methanobacteriati</taxon>
        <taxon>Methanobacteriota</taxon>
        <taxon>Methanomada group</taxon>
        <taxon>Methanococci</taxon>
        <taxon>Methanococcales</taxon>
        <taxon>Methanococcaceae</taxon>
        <taxon>Methanococcus</taxon>
    </lineage>
</organism>
<dbReference type="EMBL" id="JACCQJ010000001">
    <property type="protein sequence ID" value="MBG0768306.1"/>
    <property type="molecule type" value="Genomic_DNA"/>
</dbReference>
<dbReference type="AlphaFoldDB" id="A0A8T3VUQ7"/>
<proteinExistence type="predicted"/>
<accession>A0A8T3VUQ7</accession>
<comment type="caution">
    <text evidence="1">The sequence shown here is derived from an EMBL/GenBank/DDBJ whole genome shotgun (WGS) entry which is preliminary data.</text>
</comment>